<feature type="compositionally biased region" description="Low complexity" evidence="1">
    <location>
        <begin position="65"/>
        <end position="82"/>
    </location>
</feature>
<reference evidence="2 3" key="1">
    <citation type="submission" date="2016-10" db="EMBL/GenBank/DDBJ databases">
        <title>Genome sequence of the basidiomycete white-rot fungus Trametes pubescens.</title>
        <authorList>
            <person name="Makela M.R."/>
            <person name="Granchi Z."/>
            <person name="Peng M."/>
            <person name="De Vries R.P."/>
            <person name="Grigoriev I."/>
            <person name="Riley R."/>
            <person name="Hilden K."/>
        </authorList>
    </citation>
    <scope>NUCLEOTIDE SEQUENCE [LARGE SCALE GENOMIC DNA]</scope>
    <source>
        <strain evidence="2 3">FBCC735</strain>
    </source>
</reference>
<dbReference type="Proteomes" id="UP000184267">
    <property type="component" value="Unassembled WGS sequence"/>
</dbReference>
<evidence type="ECO:0000313" key="3">
    <source>
        <dbReference type="Proteomes" id="UP000184267"/>
    </source>
</evidence>
<feature type="compositionally biased region" description="Basic and acidic residues" evidence="1">
    <location>
        <begin position="86"/>
        <end position="101"/>
    </location>
</feature>
<comment type="caution">
    <text evidence="2">The sequence shown here is derived from an EMBL/GenBank/DDBJ whole genome shotgun (WGS) entry which is preliminary data.</text>
</comment>
<name>A0A1M2V8F7_TRAPU</name>
<dbReference type="AlphaFoldDB" id="A0A1M2V8F7"/>
<evidence type="ECO:0000313" key="2">
    <source>
        <dbReference type="EMBL" id="OJT03854.1"/>
    </source>
</evidence>
<proteinExistence type="predicted"/>
<feature type="region of interest" description="Disordered" evidence="1">
    <location>
        <begin position="55"/>
        <end position="101"/>
    </location>
</feature>
<sequence length="101" mass="10752">MARMRIRYPNMVLGPVFESLDPHSPMLKQESANSRKRARNRQAAAVAAAAVAAVSPSNPYPVSWSTAARQASPPSSSPGATTDLEDGVRGGDPGIRESRYT</sequence>
<feature type="region of interest" description="Disordered" evidence="1">
    <location>
        <begin position="19"/>
        <end position="41"/>
    </location>
</feature>
<accession>A0A1M2V8F7</accession>
<organism evidence="2 3">
    <name type="scientific">Trametes pubescens</name>
    <name type="common">White-rot fungus</name>
    <dbReference type="NCBI Taxonomy" id="154538"/>
    <lineage>
        <taxon>Eukaryota</taxon>
        <taxon>Fungi</taxon>
        <taxon>Dikarya</taxon>
        <taxon>Basidiomycota</taxon>
        <taxon>Agaricomycotina</taxon>
        <taxon>Agaricomycetes</taxon>
        <taxon>Polyporales</taxon>
        <taxon>Polyporaceae</taxon>
        <taxon>Trametes</taxon>
    </lineage>
</organism>
<evidence type="ECO:0000256" key="1">
    <source>
        <dbReference type="SAM" id="MobiDB-lite"/>
    </source>
</evidence>
<protein>
    <submittedName>
        <fullName evidence="2">Uncharacterized protein</fullName>
    </submittedName>
</protein>
<gene>
    <name evidence="2" type="ORF">TRAPUB_5445</name>
</gene>
<dbReference type="EMBL" id="MNAD01001590">
    <property type="protein sequence ID" value="OJT03854.1"/>
    <property type="molecule type" value="Genomic_DNA"/>
</dbReference>
<keyword evidence="3" id="KW-1185">Reference proteome</keyword>